<comment type="subcellular location">
    <subcellularLocation>
        <location evidence="1">Cytoplasm</location>
    </subcellularLocation>
</comment>
<comment type="caution">
    <text evidence="5">The sequence shown here is derived from an EMBL/GenBank/DDBJ whole genome shotgun (WGS) entry which is preliminary data.</text>
</comment>
<dbReference type="InterPro" id="IPR015943">
    <property type="entry name" value="WD40/YVTN_repeat-like_dom_sf"/>
</dbReference>
<dbReference type="EMBL" id="BQNB010009269">
    <property type="protein sequence ID" value="GJS61148.1"/>
    <property type="molecule type" value="Genomic_DNA"/>
</dbReference>
<dbReference type="SMART" id="SM00320">
    <property type="entry name" value="WD40"/>
    <property type="match status" value="2"/>
</dbReference>
<reference evidence="5" key="1">
    <citation type="journal article" date="2022" name="Int. J. Mol. Sci.">
        <title>Draft Genome of Tanacetum Coccineum: Genomic Comparison of Closely Related Tanacetum-Family Plants.</title>
        <authorList>
            <person name="Yamashiro T."/>
            <person name="Shiraishi A."/>
            <person name="Nakayama K."/>
            <person name="Satake H."/>
        </authorList>
    </citation>
    <scope>NUCLEOTIDE SEQUENCE</scope>
</reference>
<evidence type="ECO:0000256" key="1">
    <source>
        <dbReference type="ARBA" id="ARBA00004496"/>
    </source>
</evidence>
<evidence type="ECO:0000313" key="5">
    <source>
        <dbReference type="EMBL" id="GJS61148.1"/>
    </source>
</evidence>
<evidence type="ECO:0000313" key="6">
    <source>
        <dbReference type="Proteomes" id="UP001151760"/>
    </source>
</evidence>
<dbReference type="Proteomes" id="UP001151760">
    <property type="component" value="Unassembled WGS sequence"/>
</dbReference>
<keyword evidence="2" id="KW-0963">Cytoplasm</keyword>
<accession>A0ABQ4X7Z1</accession>
<dbReference type="PROSITE" id="PS50082">
    <property type="entry name" value="WD_REPEATS_2"/>
    <property type="match status" value="1"/>
</dbReference>
<protein>
    <submittedName>
        <fullName evidence="5">WD repeat domain-containing protein 83</fullName>
    </submittedName>
</protein>
<proteinExistence type="inferred from homology"/>
<reference evidence="5" key="2">
    <citation type="submission" date="2022-01" db="EMBL/GenBank/DDBJ databases">
        <authorList>
            <person name="Yamashiro T."/>
            <person name="Shiraishi A."/>
            <person name="Satake H."/>
            <person name="Nakayama K."/>
        </authorList>
    </citation>
    <scope>NUCLEOTIDE SEQUENCE</scope>
</reference>
<evidence type="ECO:0000256" key="3">
    <source>
        <dbReference type="ARBA" id="ARBA00038145"/>
    </source>
</evidence>
<comment type="similarity">
    <text evidence="3">Belongs to the WD repeat MORG1 family.</text>
</comment>
<gene>
    <name evidence="5" type="ORF">Tco_0655932</name>
</gene>
<feature type="repeat" description="WD" evidence="4">
    <location>
        <begin position="153"/>
        <end position="188"/>
    </location>
</feature>
<evidence type="ECO:0000256" key="4">
    <source>
        <dbReference type="PROSITE-ProRule" id="PRU00221"/>
    </source>
</evidence>
<name>A0ABQ4X7Z1_9ASTR</name>
<dbReference type="PANTHER" id="PTHR22842:SF3">
    <property type="entry name" value="WD REPEAT DOMAIN-CONTAINING PROTEIN 83"/>
    <property type="match status" value="1"/>
</dbReference>
<dbReference type="SUPFAM" id="SSF50978">
    <property type="entry name" value="WD40 repeat-like"/>
    <property type="match status" value="1"/>
</dbReference>
<dbReference type="Gene3D" id="2.130.10.10">
    <property type="entry name" value="YVTN repeat-like/Quinoprotein amine dehydrogenase"/>
    <property type="match status" value="2"/>
</dbReference>
<dbReference type="InterPro" id="IPR036322">
    <property type="entry name" value="WD40_repeat_dom_sf"/>
</dbReference>
<dbReference type="Pfam" id="PF00400">
    <property type="entry name" value="WD40"/>
    <property type="match status" value="2"/>
</dbReference>
<dbReference type="InterPro" id="IPR001680">
    <property type="entry name" value="WD40_rpt"/>
</dbReference>
<sequence>MARSLKAYNYDIEILISCFHHQKGKAYLVNAVKFNEFGSVIVAADTCVRLWDCRSPTTEPIQIFNTFSNSVTSLCLRRTEIFCWKRLSQNLGPPVKCISMADTERSILASCLNSTIQDTKYIEPFGVYKGHTCSEDGRVFMWNFMTGDVDAVLDGHSSAVTSVDYHPTDDSLLSASMDGSIILRKAVM</sequence>
<keyword evidence="6" id="KW-1185">Reference proteome</keyword>
<dbReference type="PROSITE" id="PS50294">
    <property type="entry name" value="WD_REPEATS_REGION"/>
    <property type="match status" value="1"/>
</dbReference>
<keyword evidence="4" id="KW-0853">WD repeat</keyword>
<dbReference type="InterPro" id="IPR051980">
    <property type="entry name" value="WD_repeat_MORG1"/>
</dbReference>
<evidence type="ECO:0000256" key="2">
    <source>
        <dbReference type="ARBA" id="ARBA00022490"/>
    </source>
</evidence>
<organism evidence="5 6">
    <name type="scientific">Tanacetum coccineum</name>
    <dbReference type="NCBI Taxonomy" id="301880"/>
    <lineage>
        <taxon>Eukaryota</taxon>
        <taxon>Viridiplantae</taxon>
        <taxon>Streptophyta</taxon>
        <taxon>Embryophyta</taxon>
        <taxon>Tracheophyta</taxon>
        <taxon>Spermatophyta</taxon>
        <taxon>Magnoliopsida</taxon>
        <taxon>eudicotyledons</taxon>
        <taxon>Gunneridae</taxon>
        <taxon>Pentapetalae</taxon>
        <taxon>asterids</taxon>
        <taxon>campanulids</taxon>
        <taxon>Asterales</taxon>
        <taxon>Asteraceae</taxon>
        <taxon>Asteroideae</taxon>
        <taxon>Anthemideae</taxon>
        <taxon>Anthemidinae</taxon>
        <taxon>Tanacetum</taxon>
    </lineage>
</organism>
<dbReference type="PANTHER" id="PTHR22842">
    <property type="entry name" value="WD40 REPEAT PROTEIN"/>
    <property type="match status" value="1"/>
</dbReference>